<feature type="transmembrane region" description="Helical" evidence="7">
    <location>
        <begin position="53"/>
        <end position="73"/>
    </location>
</feature>
<protein>
    <submittedName>
        <fullName evidence="10">ABC transporter permease</fullName>
    </submittedName>
</protein>
<evidence type="ECO:0000256" key="4">
    <source>
        <dbReference type="ARBA" id="ARBA00022989"/>
    </source>
</evidence>
<evidence type="ECO:0000313" key="10">
    <source>
        <dbReference type="EMBL" id="AKH22308.1"/>
    </source>
</evidence>
<feature type="transmembrane region" description="Helical" evidence="7">
    <location>
        <begin position="216"/>
        <end position="234"/>
    </location>
</feature>
<dbReference type="Pfam" id="PF09822">
    <property type="entry name" value="ABC_transp_aux"/>
    <property type="match status" value="1"/>
</dbReference>
<keyword evidence="4 7" id="KW-1133">Transmembrane helix</keyword>
<dbReference type="GO" id="GO:0140359">
    <property type="term" value="F:ABC-type transporter activity"/>
    <property type="evidence" value="ECO:0007669"/>
    <property type="project" value="InterPro"/>
</dbReference>
<dbReference type="InterPro" id="IPR019196">
    <property type="entry name" value="ABC_transp_unknown"/>
</dbReference>
<organism evidence="10 11">
    <name type="scientific">Sedimenticola thiotaurini</name>
    <dbReference type="NCBI Taxonomy" id="1543721"/>
    <lineage>
        <taxon>Bacteria</taxon>
        <taxon>Pseudomonadati</taxon>
        <taxon>Pseudomonadota</taxon>
        <taxon>Gammaproteobacteria</taxon>
        <taxon>Chromatiales</taxon>
        <taxon>Sedimenticolaceae</taxon>
        <taxon>Sedimenticola</taxon>
    </lineage>
</organism>
<dbReference type="InterPro" id="IPR055396">
    <property type="entry name" value="DUF7088"/>
</dbReference>
<accession>A0A0F7K5T4</accession>
<dbReference type="InterPro" id="IPR051449">
    <property type="entry name" value="ABC-2_transporter_component"/>
</dbReference>
<feature type="domain" description="ABC-type uncharacterised transport system" evidence="8">
    <location>
        <begin position="582"/>
        <end position="885"/>
    </location>
</feature>
<dbReference type="Proteomes" id="UP000034410">
    <property type="component" value="Chromosome"/>
</dbReference>
<gene>
    <name evidence="10" type="ORF">AAY24_15160</name>
</gene>
<feature type="region of interest" description="Disordered" evidence="6">
    <location>
        <begin position="805"/>
        <end position="841"/>
    </location>
</feature>
<dbReference type="KEGG" id="seds:AAY24_15160"/>
<feature type="domain" description="DUF7088" evidence="9">
    <location>
        <begin position="282"/>
        <end position="385"/>
    </location>
</feature>
<evidence type="ECO:0000313" key="11">
    <source>
        <dbReference type="Proteomes" id="UP000034410"/>
    </source>
</evidence>
<dbReference type="Pfam" id="PF23357">
    <property type="entry name" value="DUF7088"/>
    <property type="match status" value="2"/>
</dbReference>
<keyword evidence="11" id="KW-1185">Reference proteome</keyword>
<sequence>MSDTARVARKEFRGFFASPAAYLFLGSFLAAVLFAFFWVSTYFARNIADVRPLFQWLPLLLIFLVATLTMRSWSEERRAGTLESLLTAPLSPSALVLGKFAAALALVAIALLLTLPLPITVSLIGPLDWGPVIGGYLATLFLAAAYVAIGVYMSVRTDNPIVALILTALVCGLFYLVGSNTLTNLFGYPIGSLLALLGTGTRFESITRGVLDLRDLYYYLSIVGVFLVLNRFSLERLSWSGNPVGRQHRLWGWVAGLAVANFLAANLWLAPIGWARADITQGKLYSISDATRHQLEQLREPLLIRGYFSAKTHPLLAPLVPRIKDLLEEYAVAAGGQARVEFIDPTRDPAAEEEAASHYGIRPVPFQTADRYQAAVVNSYFDLVIAYGDQFETLGYQDLIEVKARGERDLDVLLKNPEYAITRAIRKVTSAYQAGGNPFETLQQPVTFKAYMSPSERLPEQLRSLRGDLDSLLDELSKQANGKLKVSFEDPDANGGVLGETLAKQYGFGPQVASLLDPDPFWFYMVLEGKDEHVQVPLPDPLDKTALKRSIDAALQRLAPGFLKTVALFKPAGFGPGAKSYSQLSKALAEDVRVKETDLKNGQVPDEADALLVLAPRDLDETQRFAIDQFLMQGGSVILATSPFDVQVATTLNAQRQTTGLEAWLEHLGVDIQTSMVLDPQNAALPVPMERNIGGLTLREIRMLPYPHFPDLRGDQLNSENPITASLGQLTLNWASPIELDAEKNQHRVVTELLHSSPDSWRSDALNLVPDYRNYPDSGFAVSDERQPSLLAVALEGKFDSYYQGKPSPLAHAPTDPETTGDDSQAEETADEEESPQITGVISHSPESARLVLVASNTFASDSALDLASQGLNTLYSKPVAFLQNALDWSLEDSGLLALRGRTQLARTLIPMPESQQRLWEYLNYGLALAGLFGVWLWRRRVAVADRRRYQKILAEI</sequence>
<dbReference type="PATRIC" id="fig|1543721.4.peg.3120"/>
<dbReference type="PANTHER" id="PTHR30294:SF29">
    <property type="entry name" value="MULTIDRUG ABC TRANSPORTER PERMEASE YBHS-RELATED"/>
    <property type="match status" value="1"/>
</dbReference>
<feature type="compositionally biased region" description="Acidic residues" evidence="6">
    <location>
        <begin position="819"/>
        <end position="835"/>
    </location>
</feature>
<feature type="transmembrane region" description="Helical" evidence="7">
    <location>
        <begin position="21"/>
        <end position="41"/>
    </location>
</feature>
<evidence type="ECO:0000256" key="5">
    <source>
        <dbReference type="ARBA" id="ARBA00023136"/>
    </source>
</evidence>
<feature type="transmembrane region" description="Helical" evidence="7">
    <location>
        <begin position="94"/>
        <end position="117"/>
    </location>
</feature>
<feature type="domain" description="DUF7088" evidence="9">
    <location>
        <begin position="440"/>
        <end position="510"/>
    </location>
</feature>
<dbReference type="AlphaFoldDB" id="A0A0F7K5T4"/>
<keyword evidence="2" id="KW-1003">Cell membrane</keyword>
<comment type="subcellular location">
    <subcellularLocation>
        <location evidence="1">Cell membrane</location>
        <topology evidence="1">Multi-pass membrane protein</topology>
    </subcellularLocation>
</comment>
<feature type="transmembrane region" description="Helical" evidence="7">
    <location>
        <begin position="250"/>
        <end position="274"/>
    </location>
</feature>
<feature type="transmembrane region" description="Helical" evidence="7">
    <location>
        <begin position="129"/>
        <end position="149"/>
    </location>
</feature>
<evidence type="ECO:0000259" key="8">
    <source>
        <dbReference type="Pfam" id="PF09822"/>
    </source>
</evidence>
<dbReference type="PANTHER" id="PTHR30294">
    <property type="entry name" value="MEMBRANE COMPONENT OF ABC TRANSPORTER YHHJ-RELATED"/>
    <property type="match status" value="1"/>
</dbReference>
<evidence type="ECO:0000256" key="1">
    <source>
        <dbReference type="ARBA" id="ARBA00004651"/>
    </source>
</evidence>
<feature type="transmembrane region" description="Helical" evidence="7">
    <location>
        <begin position="922"/>
        <end position="939"/>
    </location>
</feature>
<evidence type="ECO:0000256" key="2">
    <source>
        <dbReference type="ARBA" id="ARBA00022475"/>
    </source>
</evidence>
<dbReference type="EMBL" id="CP011412">
    <property type="protein sequence ID" value="AKH22308.1"/>
    <property type="molecule type" value="Genomic_DNA"/>
</dbReference>
<evidence type="ECO:0000259" key="9">
    <source>
        <dbReference type="Pfam" id="PF23357"/>
    </source>
</evidence>
<evidence type="ECO:0000256" key="6">
    <source>
        <dbReference type="SAM" id="MobiDB-lite"/>
    </source>
</evidence>
<proteinExistence type="predicted"/>
<keyword evidence="3 7" id="KW-0812">Transmembrane</keyword>
<dbReference type="GO" id="GO:0005886">
    <property type="term" value="C:plasma membrane"/>
    <property type="evidence" value="ECO:0007669"/>
    <property type="project" value="UniProtKB-SubCell"/>
</dbReference>
<feature type="transmembrane region" description="Helical" evidence="7">
    <location>
        <begin position="161"/>
        <end position="178"/>
    </location>
</feature>
<dbReference type="Pfam" id="PF12679">
    <property type="entry name" value="ABC2_membrane_2"/>
    <property type="match status" value="1"/>
</dbReference>
<reference evidence="10 11" key="1">
    <citation type="journal article" date="2015" name="Genome Announc.">
        <title>Complete Genome Sequence of Sedimenticola thiotaurini Strain SIP-G1, a Polyphosphate- and Polyhydroxyalkanoate-Accumulating Sulfur-Oxidizing Gammaproteobacterium Isolated from Salt Marsh Sediments.</title>
        <authorList>
            <person name="Flood B.E."/>
            <person name="Jones D.S."/>
            <person name="Bailey J.V."/>
        </authorList>
    </citation>
    <scope>NUCLEOTIDE SEQUENCE [LARGE SCALE GENOMIC DNA]</scope>
    <source>
        <strain evidence="10 11">SIP-G1</strain>
    </source>
</reference>
<keyword evidence="5 7" id="KW-0472">Membrane</keyword>
<name>A0A0F7K5T4_9GAMM</name>
<evidence type="ECO:0000256" key="7">
    <source>
        <dbReference type="SAM" id="Phobius"/>
    </source>
</evidence>
<evidence type="ECO:0000256" key="3">
    <source>
        <dbReference type="ARBA" id="ARBA00022692"/>
    </source>
</evidence>